<feature type="region of interest" description="Disordered" evidence="1">
    <location>
        <begin position="82"/>
        <end position="101"/>
    </location>
</feature>
<protein>
    <submittedName>
        <fullName evidence="2">Uncharacterized protein</fullName>
    </submittedName>
</protein>
<dbReference type="RefSeq" id="WP_209511797.1">
    <property type="nucleotide sequence ID" value="NZ_JAGGKS010000005.1"/>
</dbReference>
<keyword evidence="3" id="KW-1185">Reference proteome</keyword>
<proteinExistence type="predicted"/>
<feature type="compositionally biased region" description="Basic and acidic residues" evidence="1">
    <location>
        <begin position="49"/>
        <end position="59"/>
    </location>
</feature>
<reference evidence="2 3" key="1">
    <citation type="submission" date="2021-03" db="EMBL/GenBank/DDBJ databases">
        <title>Genomic Encyclopedia of Type Strains, Phase IV (KMG-IV): sequencing the most valuable type-strain genomes for metagenomic binning, comparative biology and taxonomic classification.</title>
        <authorList>
            <person name="Goeker M."/>
        </authorList>
    </citation>
    <scope>NUCLEOTIDE SEQUENCE [LARGE SCALE GENOMIC DNA]</scope>
    <source>
        <strain evidence="2 3">DSM 24004</strain>
    </source>
</reference>
<evidence type="ECO:0000313" key="2">
    <source>
        <dbReference type="EMBL" id="MBP1926059.1"/>
    </source>
</evidence>
<comment type="caution">
    <text evidence="2">The sequence shown here is derived from an EMBL/GenBank/DDBJ whole genome shotgun (WGS) entry which is preliminary data.</text>
</comment>
<accession>A0ABS4GEF1</accession>
<organism evidence="2 3">
    <name type="scientific">Sedimentibacter acidaminivorans</name>
    <dbReference type="NCBI Taxonomy" id="913099"/>
    <lineage>
        <taxon>Bacteria</taxon>
        <taxon>Bacillati</taxon>
        <taxon>Bacillota</taxon>
        <taxon>Tissierellia</taxon>
        <taxon>Sedimentibacter</taxon>
    </lineage>
</organism>
<dbReference type="Proteomes" id="UP001519342">
    <property type="component" value="Unassembled WGS sequence"/>
</dbReference>
<feature type="compositionally biased region" description="Polar residues" evidence="1">
    <location>
        <begin position="90"/>
        <end position="101"/>
    </location>
</feature>
<feature type="region of interest" description="Disordered" evidence="1">
    <location>
        <begin position="49"/>
        <end position="68"/>
    </location>
</feature>
<name>A0ABS4GEF1_9FIRM</name>
<evidence type="ECO:0000256" key="1">
    <source>
        <dbReference type="SAM" id="MobiDB-lite"/>
    </source>
</evidence>
<gene>
    <name evidence="2" type="ORF">J2Z76_001923</name>
</gene>
<sequence length="101" mass="11463">MKELYLATENGNVKINQDQIEKYNLKEGGVSPYTKYRIVDEEGNFKHQISEDKKTKTEMPEGEGLEDDEIIEFPDGQILSQSEIIDFSEGTDSSVEGNKDD</sequence>
<evidence type="ECO:0000313" key="3">
    <source>
        <dbReference type="Proteomes" id="UP001519342"/>
    </source>
</evidence>
<dbReference type="EMBL" id="JAGGKS010000005">
    <property type="protein sequence ID" value="MBP1926059.1"/>
    <property type="molecule type" value="Genomic_DNA"/>
</dbReference>